<protein>
    <recommendedName>
        <fullName evidence="4">Sulfotransferase domain-containing protein</fullName>
    </recommendedName>
</protein>
<gene>
    <name evidence="2" type="ORF">ACMU_03995</name>
</gene>
<dbReference type="OrthoDB" id="7904151at2"/>
<comment type="caution">
    <text evidence="2">The sequence shown here is derived from an EMBL/GenBank/DDBJ whole genome shotgun (WGS) entry which is preliminary data.</text>
</comment>
<dbReference type="Gene3D" id="3.40.50.300">
    <property type="entry name" value="P-loop containing nucleotide triphosphate hydrolases"/>
    <property type="match status" value="1"/>
</dbReference>
<dbReference type="Proteomes" id="UP000026249">
    <property type="component" value="Unassembled WGS sequence"/>
</dbReference>
<accession>A0A037ZGX9</accession>
<name>A0A037ZGX9_9RHOB</name>
<dbReference type="RefSeq" id="WP_035262465.1">
    <property type="nucleotide sequence ID" value="NZ_JFKE01000011.1"/>
</dbReference>
<dbReference type="InterPro" id="IPR027417">
    <property type="entry name" value="P-loop_NTPase"/>
</dbReference>
<dbReference type="STRING" id="1454373.ACMU_03995"/>
<evidence type="ECO:0000313" key="3">
    <source>
        <dbReference type="Proteomes" id="UP000026249"/>
    </source>
</evidence>
<dbReference type="SUPFAM" id="SSF52540">
    <property type="entry name" value="P-loop containing nucleoside triphosphate hydrolases"/>
    <property type="match status" value="1"/>
</dbReference>
<dbReference type="AlphaFoldDB" id="A0A037ZGX9"/>
<proteinExistence type="predicted"/>
<evidence type="ECO:0008006" key="4">
    <source>
        <dbReference type="Google" id="ProtNLM"/>
    </source>
</evidence>
<dbReference type="EMBL" id="JFKE01000011">
    <property type="protein sequence ID" value="KAJ54065.1"/>
    <property type="molecule type" value="Genomic_DNA"/>
</dbReference>
<reference evidence="2 3" key="1">
    <citation type="submission" date="2014-03" db="EMBL/GenBank/DDBJ databases">
        <title>Draft Genome Sequence of Actibacterium mucosum KCTC 23349, a Marine Alphaproteobacterium with Complex Ionic Requirements Isolated from Mediterranean Seawater at Malvarrosa Beach, Valencia, Spain.</title>
        <authorList>
            <person name="Arahal D.R."/>
            <person name="Shao Z."/>
            <person name="Lai Q."/>
            <person name="Pujalte M.J."/>
        </authorList>
    </citation>
    <scope>NUCLEOTIDE SEQUENCE [LARGE SCALE GENOMIC DNA]</scope>
    <source>
        <strain evidence="2 3">KCTC 23349</strain>
    </source>
</reference>
<feature type="region of interest" description="Disordered" evidence="1">
    <location>
        <begin position="204"/>
        <end position="224"/>
    </location>
</feature>
<evidence type="ECO:0000256" key="1">
    <source>
        <dbReference type="SAM" id="MobiDB-lite"/>
    </source>
</evidence>
<sequence>MKGLLSDRIHMQRGTDTPLKRFAVIGERCSGTNFAAHCVNVNLPLKAATWEDYGWKHGFPTKPAFADDTLFVVMLRDPVGWAKSMYVKPWHARYRLMTKDFSSFIRTRWDAQISPPRAFHLEDDSELAEKVLQWDRHPITGLPYDNLLRLRNDKMAGFLSMSSRAANVVFLRMDLLTSDPEQSIGRIAECFELIPRDLEVETTPRKMGQLRRPVPLSSPPPEELSAKDFEFFSSELDMKQEEKLGFVPFSN</sequence>
<evidence type="ECO:0000313" key="2">
    <source>
        <dbReference type="EMBL" id="KAJ54065.1"/>
    </source>
</evidence>
<keyword evidence="3" id="KW-1185">Reference proteome</keyword>
<organism evidence="2 3">
    <name type="scientific">Actibacterium mucosum KCTC 23349</name>
    <dbReference type="NCBI Taxonomy" id="1454373"/>
    <lineage>
        <taxon>Bacteria</taxon>
        <taxon>Pseudomonadati</taxon>
        <taxon>Pseudomonadota</taxon>
        <taxon>Alphaproteobacteria</taxon>
        <taxon>Rhodobacterales</taxon>
        <taxon>Roseobacteraceae</taxon>
        <taxon>Actibacterium</taxon>
    </lineage>
</organism>